<dbReference type="InterPro" id="IPR001965">
    <property type="entry name" value="Znf_PHD"/>
</dbReference>
<feature type="region of interest" description="Disordered" evidence="6">
    <location>
        <begin position="1"/>
        <end position="43"/>
    </location>
</feature>
<sequence>MASDLNTPPPANQANGSNGDSVRTTNPYETAAELIPKDDPFLQQNPQYGRYAPHDADFKPRHHRWWQADADAFAYWEGVVKSSCTPENSLNVSGPREAYATGSIIIRVDHDGDMSDVGDKYSYVNANELSAARKAEEPLKELGIAVPLIYFCGTIDGKNVTVESRIPGVSLEVAWRYLTADQIASFKEQCRRVLKCLAGIDPAPDQPSYVCSGLNPQSPPGVETAERDILFAEKDDENLCLVHNNMTVSNIIVDDDKLVGISGWRHSGYFGFERANKIHRQFRTQASTFANGASEGMQCWADLYEGLPKADGDQSISAKDAIAPQVKTEPASMNLDKVPLTEETESKSFAQLDGTEDHPTQKNIANLKHGGASRASSSDRSSPAPSTKLGSMGRKSTPGGTKKAPAKKAAPKKRKINDEDNDSVDGGRSNTPSSLRASKAPSAKKQGSASIASSPAPESKKKVGKKGNKKASTKEESEEDDDNEVFCICRKPDNHTWMIGCDGECEDWFHGKCVNIDPRDADLIEKYICKGQTTWKPICRVEGCRKPARFTKKPPSKYCSDEHGREFMRSRTRRLKKGQADDLGSRGGVLTAGELKAVVMGVSSAQEFRKLGERIISPPPEEENPETGEKAQKKLGLDADIDGLVYSPDEASKIQDLRTRRDDLLHRKEMLAARDHFLNLVRQRSKAVLEKLKQSDPKGGWKDICGFDSRLAWSDEEFDEWRLSEIGKNALQTGTPEALASSHPDATDADGDTIMDESKADEDDLASVTRGVCTKKRCERHKQWVKVQQQELLFEQDTLKEDLVQCEKEAQNVVERAVLRMWAEKDNAQIGNS</sequence>
<dbReference type="eggNOG" id="KOG1632">
    <property type="taxonomic scope" value="Eukaryota"/>
</dbReference>
<feature type="compositionally biased region" description="Basic residues" evidence="6">
    <location>
        <begin position="462"/>
        <end position="471"/>
    </location>
</feature>
<dbReference type="OrthoDB" id="436852at2759"/>
<evidence type="ECO:0000256" key="5">
    <source>
        <dbReference type="ARBA" id="ARBA00023242"/>
    </source>
</evidence>
<evidence type="ECO:0000313" key="9">
    <source>
        <dbReference type="Proteomes" id="UP000007963"/>
    </source>
</evidence>
<dbReference type="EMBL" id="CH476599">
    <property type="protein sequence ID" value="EAU35196.1"/>
    <property type="molecule type" value="Genomic_DNA"/>
</dbReference>
<evidence type="ECO:0000256" key="3">
    <source>
        <dbReference type="ARBA" id="ARBA00022771"/>
    </source>
</evidence>
<feature type="domain" description="Zinc finger PHD-type" evidence="7">
    <location>
        <begin position="486"/>
        <end position="533"/>
    </location>
</feature>
<dbReference type="VEuPathDB" id="FungiDB:ATEG_04749"/>
<dbReference type="PANTHER" id="PTHR46174">
    <property type="entry name" value="CXXC-TYPE ZINC FINGER PROTEIN 1"/>
    <property type="match status" value="1"/>
</dbReference>
<dbReference type="RefSeq" id="XP_001213927.1">
    <property type="nucleotide sequence ID" value="XM_001213927.1"/>
</dbReference>
<evidence type="ECO:0000256" key="4">
    <source>
        <dbReference type="ARBA" id="ARBA00022833"/>
    </source>
</evidence>
<feature type="region of interest" description="Disordered" evidence="6">
    <location>
        <begin position="349"/>
        <end position="477"/>
    </location>
</feature>
<evidence type="ECO:0000313" key="8">
    <source>
        <dbReference type="EMBL" id="EAU35196.1"/>
    </source>
</evidence>
<dbReference type="InterPro" id="IPR037869">
    <property type="entry name" value="Spp1/CFP1"/>
</dbReference>
<dbReference type="GeneID" id="4320467"/>
<feature type="compositionally biased region" description="Basic residues" evidence="6">
    <location>
        <begin position="404"/>
        <end position="415"/>
    </location>
</feature>
<dbReference type="GO" id="GO:0048188">
    <property type="term" value="C:Set1C/COMPASS complex"/>
    <property type="evidence" value="ECO:0007669"/>
    <property type="project" value="InterPro"/>
</dbReference>
<keyword evidence="3" id="KW-0863">Zinc-finger</keyword>
<evidence type="ECO:0000256" key="1">
    <source>
        <dbReference type="ARBA" id="ARBA00004123"/>
    </source>
</evidence>
<feature type="compositionally biased region" description="Low complexity" evidence="6">
    <location>
        <begin position="372"/>
        <end position="386"/>
    </location>
</feature>
<dbReference type="Gene3D" id="3.30.40.10">
    <property type="entry name" value="Zinc/RING finger domain, C3HC4 (zinc finger)"/>
    <property type="match status" value="1"/>
</dbReference>
<dbReference type="AlphaFoldDB" id="Q0CNI5"/>
<evidence type="ECO:0000256" key="6">
    <source>
        <dbReference type="SAM" id="MobiDB-lite"/>
    </source>
</evidence>
<accession>Q0CNI5</accession>
<dbReference type="InterPro" id="IPR019787">
    <property type="entry name" value="Znf_PHD-finger"/>
</dbReference>
<dbReference type="InterPro" id="IPR011009">
    <property type="entry name" value="Kinase-like_dom_sf"/>
</dbReference>
<proteinExistence type="predicted"/>
<reference evidence="9" key="1">
    <citation type="submission" date="2005-09" db="EMBL/GenBank/DDBJ databases">
        <title>Annotation of the Aspergillus terreus NIH2624 genome.</title>
        <authorList>
            <person name="Birren B.W."/>
            <person name="Lander E.S."/>
            <person name="Galagan J.E."/>
            <person name="Nusbaum C."/>
            <person name="Devon K."/>
            <person name="Henn M."/>
            <person name="Ma L.-J."/>
            <person name="Jaffe D.B."/>
            <person name="Butler J."/>
            <person name="Alvarez P."/>
            <person name="Gnerre S."/>
            <person name="Grabherr M."/>
            <person name="Kleber M."/>
            <person name="Mauceli E.W."/>
            <person name="Brockman W."/>
            <person name="Rounsley S."/>
            <person name="Young S.K."/>
            <person name="LaButti K."/>
            <person name="Pushparaj V."/>
            <person name="DeCaprio D."/>
            <person name="Crawford M."/>
            <person name="Koehrsen M."/>
            <person name="Engels R."/>
            <person name="Montgomery P."/>
            <person name="Pearson M."/>
            <person name="Howarth C."/>
            <person name="Larson L."/>
            <person name="Luoma S."/>
            <person name="White J."/>
            <person name="Alvarado L."/>
            <person name="Kodira C.D."/>
            <person name="Zeng Q."/>
            <person name="Oleary S."/>
            <person name="Yandava C."/>
            <person name="Denning D.W."/>
            <person name="Nierman W.C."/>
            <person name="Milne T."/>
            <person name="Madden K."/>
        </authorList>
    </citation>
    <scope>NUCLEOTIDE SEQUENCE [LARGE SCALE GENOMIC DNA]</scope>
    <source>
        <strain evidence="9">NIH 2624 / FGSC A1156</strain>
    </source>
</reference>
<evidence type="ECO:0000256" key="2">
    <source>
        <dbReference type="ARBA" id="ARBA00022723"/>
    </source>
</evidence>
<comment type="subcellular location">
    <subcellularLocation>
        <location evidence="1">Nucleus</location>
    </subcellularLocation>
</comment>
<protein>
    <recommendedName>
        <fullName evidence="7">Zinc finger PHD-type domain-containing protein</fullName>
    </recommendedName>
</protein>
<keyword evidence="4" id="KW-0862">Zinc</keyword>
<feature type="compositionally biased region" description="Polar residues" evidence="6">
    <location>
        <begin position="1"/>
        <end position="28"/>
    </location>
</feature>
<evidence type="ECO:0000259" key="7">
    <source>
        <dbReference type="SMART" id="SM00249"/>
    </source>
</evidence>
<dbReference type="PANTHER" id="PTHR46174:SF1">
    <property type="entry name" value="CXXC-TYPE ZINC FINGER PROTEIN 1"/>
    <property type="match status" value="1"/>
</dbReference>
<dbReference type="STRING" id="341663.Q0CNI5"/>
<feature type="region of interest" description="Disordered" evidence="6">
    <location>
        <begin position="734"/>
        <end position="753"/>
    </location>
</feature>
<dbReference type="GO" id="GO:0045893">
    <property type="term" value="P:positive regulation of DNA-templated transcription"/>
    <property type="evidence" value="ECO:0007669"/>
    <property type="project" value="TreeGrafter"/>
</dbReference>
<dbReference type="InterPro" id="IPR013083">
    <property type="entry name" value="Znf_RING/FYVE/PHD"/>
</dbReference>
<dbReference type="SUPFAM" id="SSF56112">
    <property type="entry name" value="Protein kinase-like (PK-like)"/>
    <property type="match status" value="1"/>
</dbReference>
<dbReference type="OMA" id="CVNIDPR"/>
<dbReference type="GO" id="GO:0008270">
    <property type="term" value="F:zinc ion binding"/>
    <property type="evidence" value="ECO:0007669"/>
    <property type="project" value="UniProtKB-KW"/>
</dbReference>
<dbReference type="Pfam" id="PF00628">
    <property type="entry name" value="PHD"/>
    <property type="match status" value="1"/>
</dbReference>
<feature type="region of interest" description="Disordered" evidence="6">
    <location>
        <begin position="321"/>
        <end position="340"/>
    </location>
</feature>
<gene>
    <name evidence="8" type="ORF">ATEG_04749</name>
</gene>
<dbReference type="Proteomes" id="UP000007963">
    <property type="component" value="Unassembled WGS sequence"/>
</dbReference>
<keyword evidence="5" id="KW-0539">Nucleus</keyword>
<dbReference type="InterPro" id="IPR011011">
    <property type="entry name" value="Znf_FYVE_PHD"/>
</dbReference>
<dbReference type="SMART" id="SM00249">
    <property type="entry name" value="PHD"/>
    <property type="match status" value="1"/>
</dbReference>
<feature type="compositionally biased region" description="Low complexity" evidence="6">
    <location>
        <begin position="448"/>
        <end position="457"/>
    </location>
</feature>
<keyword evidence="2" id="KW-0479">Metal-binding</keyword>
<dbReference type="HOGENOM" id="CLU_011451_0_0_1"/>
<name>Q0CNI5_ASPTN</name>
<organism evidence="8 9">
    <name type="scientific">Aspergillus terreus (strain NIH 2624 / FGSC A1156)</name>
    <dbReference type="NCBI Taxonomy" id="341663"/>
    <lineage>
        <taxon>Eukaryota</taxon>
        <taxon>Fungi</taxon>
        <taxon>Dikarya</taxon>
        <taxon>Ascomycota</taxon>
        <taxon>Pezizomycotina</taxon>
        <taxon>Eurotiomycetes</taxon>
        <taxon>Eurotiomycetidae</taxon>
        <taxon>Eurotiales</taxon>
        <taxon>Aspergillaceae</taxon>
        <taxon>Aspergillus</taxon>
        <taxon>Aspergillus subgen. Circumdati</taxon>
    </lineage>
</organism>
<dbReference type="SUPFAM" id="SSF57903">
    <property type="entry name" value="FYVE/PHD zinc finger"/>
    <property type="match status" value="1"/>
</dbReference>